<evidence type="ECO:0000313" key="11">
    <source>
        <dbReference type="EMBL" id="AST58210.1"/>
    </source>
</evidence>
<dbReference type="RefSeq" id="WP_094397614.1">
    <property type="nucleotide sequence ID" value="NZ_CP016893.1"/>
</dbReference>
<evidence type="ECO:0000256" key="2">
    <source>
        <dbReference type="ARBA" id="ARBA00022448"/>
    </source>
</evidence>
<dbReference type="InterPro" id="IPR004501">
    <property type="entry name" value="PTS_EIIC_3"/>
</dbReference>
<dbReference type="InterPro" id="IPR004796">
    <property type="entry name" value="PTS_IIC_cello"/>
</dbReference>
<feature type="domain" description="PTS EIIC type-3" evidence="10">
    <location>
        <begin position="8"/>
        <end position="419"/>
    </location>
</feature>
<dbReference type="EMBL" id="CP016893">
    <property type="protein sequence ID" value="AST58210.1"/>
    <property type="molecule type" value="Genomic_DNA"/>
</dbReference>
<evidence type="ECO:0000256" key="7">
    <source>
        <dbReference type="ARBA" id="ARBA00023136"/>
    </source>
</evidence>
<feature type="transmembrane region" description="Helical" evidence="9">
    <location>
        <begin position="187"/>
        <end position="207"/>
    </location>
</feature>
<protein>
    <recommendedName>
        <fullName evidence="8">Permease IIC component</fullName>
    </recommendedName>
</protein>
<dbReference type="Pfam" id="PF02378">
    <property type="entry name" value="PTS_EIIC"/>
    <property type="match status" value="1"/>
</dbReference>
<dbReference type="GO" id="GO:0009401">
    <property type="term" value="P:phosphoenolpyruvate-dependent sugar phosphotransferase system"/>
    <property type="evidence" value="ECO:0007669"/>
    <property type="project" value="InterPro"/>
</dbReference>
<dbReference type="NCBIfam" id="TIGR00410">
    <property type="entry name" value="lacE"/>
    <property type="match status" value="1"/>
</dbReference>
<evidence type="ECO:0000256" key="8">
    <source>
        <dbReference type="PIRNR" id="PIRNR006351"/>
    </source>
</evidence>
<feature type="transmembrane region" description="Helical" evidence="9">
    <location>
        <begin position="103"/>
        <end position="122"/>
    </location>
</feature>
<feature type="transmembrane region" description="Helical" evidence="9">
    <location>
        <begin position="389"/>
        <end position="417"/>
    </location>
</feature>
<dbReference type="PANTHER" id="PTHR33989">
    <property type="match status" value="1"/>
</dbReference>
<keyword evidence="2 8" id="KW-0813">Transport</keyword>
<reference evidence="11 12" key="1">
    <citation type="submission" date="2016-08" db="EMBL/GenBank/DDBJ databases">
        <title>A novel genetic cassette of butanologenic Thermoanaerobacterium thermosaccharolyticum that directly convert cellulose to butanol.</title>
        <authorList>
            <person name="Li T."/>
            <person name="He J."/>
        </authorList>
    </citation>
    <scope>NUCLEOTIDE SEQUENCE [LARGE SCALE GENOMIC DNA]</scope>
    <source>
        <strain evidence="11 12">TG57</strain>
    </source>
</reference>
<evidence type="ECO:0000256" key="3">
    <source>
        <dbReference type="ARBA" id="ARBA00022475"/>
    </source>
</evidence>
<dbReference type="GO" id="GO:0008982">
    <property type="term" value="F:protein-N(PI)-phosphohistidine-sugar phosphotransferase activity"/>
    <property type="evidence" value="ECO:0007669"/>
    <property type="project" value="UniProtKB-UniRule"/>
</dbReference>
<feature type="transmembrane region" description="Helical" evidence="9">
    <location>
        <begin position="294"/>
        <end position="314"/>
    </location>
</feature>
<proteinExistence type="predicted"/>
<evidence type="ECO:0000256" key="9">
    <source>
        <dbReference type="SAM" id="Phobius"/>
    </source>
</evidence>
<feature type="transmembrane region" description="Helical" evidence="9">
    <location>
        <begin position="76"/>
        <end position="96"/>
    </location>
</feature>
<dbReference type="AlphaFoldDB" id="A0A223I0G1"/>
<sequence length="441" mass="48124">MSKFTDSLEEKLMPIAGKISENRYLTSIRDGFMLAVPLITIGAVFLLLAFLPIPGYSDFMAKTFGPNWNTFFMRPFEATMSIMSIFVVFGIAYSLAGHYKIDGLNTAATALVAFLIFTPFIINYTPEGAKKAIEVSGGIPVDWMGSKGLFVGILTAILSVEIVRFVVKRGWVIKMPKGVPPAVEKAFSALIPAAIVAIIIDVIRMLFAMTSYGTIHQFIYTVLQIPLTRLGDTLPATLIANFFEGLFWSFGIHGANVVGSVMGPIWLALAAENLQAFQAGHPVPHIITQQFHDMYMLVGGSGSTLGLVLAMLFFSKSRQVKTVGKLAIVPGLFNINEPVIFGLPIVLNPIMVIPFILTPMILATLTYIVMSIGLVGYPTGVVIPWTTPPIIGGLLVSGFSGAVWQIIELVISFFIYLPFLRVVDRQYLEQEQAMAVESQKG</sequence>
<feature type="transmembrane region" description="Helical" evidence="9">
    <location>
        <begin position="149"/>
        <end position="167"/>
    </location>
</feature>
<dbReference type="InterPro" id="IPR051088">
    <property type="entry name" value="PTS_Sugar-EIIC/EIIB"/>
</dbReference>
<comment type="function">
    <text evidence="8">The phosphoenolpyruvate-dependent sugar phosphotransferase system (PTS), a major carbohydrate active -transport system, catalyzes the phosphorylation of incoming sugar substrates concomitant with their translocation across the cell membrane.</text>
</comment>
<evidence type="ECO:0000259" key="10">
    <source>
        <dbReference type="PROSITE" id="PS51105"/>
    </source>
</evidence>
<gene>
    <name evidence="11" type="ORF">Thert_02293</name>
</gene>
<feature type="transmembrane region" description="Helical" evidence="9">
    <location>
        <begin position="353"/>
        <end position="377"/>
    </location>
</feature>
<evidence type="ECO:0000256" key="6">
    <source>
        <dbReference type="ARBA" id="ARBA00022989"/>
    </source>
</evidence>
<keyword evidence="7 8" id="KW-0472">Membrane</keyword>
<dbReference type="Proteomes" id="UP000214975">
    <property type="component" value="Chromosome"/>
</dbReference>
<keyword evidence="4 8" id="KW-0762">Sugar transport</keyword>
<dbReference type="PIRSF" id="PIRSF006351">
    <property type="entry name" value="PTS_EIIC-Cellobiose"/>
    <property type="match status" value="1"/>
</dbReference>
<evidence type="ECO:0000256" key="5">
    <source>
        <dbReference type="ARBA" id="ARBA00022692"/>
    </source>
</evidence>
<dbReference type="GO" id="GO:1901264">
    <property type="term" value="P:carbohydrate derivative transport"/>
    <property type="evidence" value="ECO:0007669"/>
    <property type="project" value="TreeGrafter"/>
</dbReference>
<evidence type="ECO:0000313" key="12">
    <source>
        <dbReference type="Proteomes" id="UP000214975"/>
    </source>
</evidence>
<dbReference type="PANTHER" id="PTHR33989:SF11">
    <property type="entry name" value="LICHENAN PERMEASE IIC COMPONENT"/>
    <property type="match status" value="1"/>
</dbReference>
<dbReference type="InterPro" id="IPR003352">
    <property type="entry name" value="PTS_EIIC"/>
</dbReference>
<feature type="transmembrane region" description="Helical" evidence="9">
    <location>
        <begin position="32"/>
        <end position="56"/>
    </location>
</feature>
<feature type="transmembrane region" description="Helical" evidence="9">
    <location>
        <begin position="326"/>
        <end position="347"/>
    </location>
</feature>
<dbReference type="PROSITE" id="PS51105">
    <property type="entry name" value="PTS_EIIC_TYPE_3"/>
    <property type="match status" value="1"/>
</dbReference>
<comment type="subcellular location">
    <subcellularLocation>
        <location evidence="1">Cell membrane</location>
        <topology evidence="1">Multi-pass membrane protein</topology>
    </subcellularLocation>
</comment>
<keyword evidence="6 9" id="KW-1133">Transmembrane helix</keyword>
<keyword evidence="3 8" id="KW-1003">Cell membrane</keyword>
<organism evidence="11 12">
    <name type="scientific">Thermoanaerobacterium thermosaccharolyticum</name>
    <name type="common">Clostridium thermosaccharolyticum</name>
    <dbReference type="NCBI Taxonomy" id="1517"/>
    <lineage>
        <taxon>Bacteria</taxon>
        <taxon>Bacillati</taxon>
        <taxon>Bacillota</taxon>
        <taxon>Clostridia</taxon>
        <taxon>Thermoanaerobacterales</taxon>
        <taxon>Thermoanaerobacteraceae</taxon>
        <taxon>Thermoanaerobacterium</taxon>
    </lineage>
</organism>
<evidence type="ECO:0000256" key="1">
    <source>
        <dbReference type="ARBA" id="ARBA00004651"/>
    </source>
</evidence>
<dbReference type="GO" id="GO:0005886">
    <property type="term" value="C:plasma membrane"/>
    <property type="evidence" value="ECO:0007669"/>
    <property type="project" value="UniProtKB-SubCell"/>
</dbReference>
<keyword evidence="5 9" id="KW-0812">Transmembrane</keyword>
<dbReference type="NCBIfam" id="TIGR00359">
    <property type="entry name" value="cello_pts_IIC"/>
    <property type="match status" value="1"/>
</dbReference>
<accession>A0A223I0G1</accession>
<name>A0A223I0G1_THETR</name>
<evidence type="ECO:0000256" key="4">
    <source>
        <dbReference type="ARBA" id="ARBA00022597"/>
    </source>
</evidence>